<feature type="transmembrane region" description="Helical" evidence="6">
    <location>
        <begin position="57"/>
        <end position="76"/>
    </location>
</feature>
<feature type="transmembrane region" description="Helical" evidence="6">
    <location>
        <begin position="83"/>
        <end position="103"/>
    </location>
</feature>
<feature type="transmembrane region" description="Helical" evidence="6">
    <location>
        <begin position="371"/>
        <end position="390"/>
    </location>
</feature>
<evidence type="ECO:0000256" key="2">
    <source>
        <dbReference type="ARBA" id="ARBA00022475"/>
    </source>
</evidence>
<evidence type="ECO:0000313" key="7">
    <source>
        <dbReference type="EMBL" id="CAB4555689.1"/>
    </source>
</evidence>
<feature type="transmembrane region" description="Helical" evidence="6">
    <location>
        <begin position="273"/>
        <end position="294"/>
    </location>
</feature>
<evidence type="ECO:0000256" key="5">
    <source>
        <dbReference type="ARBA" id="ARBA00023136"/>
    </source>
</evidence>
<protein>
    <submittedName>
        <fullName evidence="7">Unannotated protein</fullName>
    </submittedName>
</protein>
<feature type="transmembrane region" description="Helical" evidence="6">
    <location>
        <begin position="396"/>
        <end position="412"/>
    </location>
</feature>
<dbReference type="GO" id="GO:0005886">
    <property type="term" value="C:plasma membrane"/>
    <property type="evidence" value="ECO:0007669"/>
    <property type="project" value="UniProtKB-SubCell"/>
</dbReference>
<dbReference type="GO" id="GO:0022857">
    <property type="term" value="F:transmembrane transporter activity"/>
    <property type="evidence" value="ECO:0007669"/>
    <property type="project" value="InterPro"/>
</dbReference>
<keyword evidence="4 6" id="KW-1133">Transmembrane helix</keyword>
<dbReference type="InterPro" id="IPR001851">
    <property type="entry name" value="ABC_transp_permease"/>
</dbReference>
<feature type="transmembrane region" description="Helical" evidence="6">
    <location>
        <begin position="123"/>
        <end position="147"/>
    </location>
</feature>
<dbReference type="CDD" id="cd06580">
    <property type="entry name" value="TM_PBP1_transp_TpRbsC_like"/>
    <property type="match status" value="1"/>
</dbReference>
<name>A0A6J6CZ54_9ZZZZ</name>
<keyword evidence="2" id="KW-1003">Cell membrane</keyword>
<dbReference type="AlphaFoldDB" id="A0A6J6CZ54"/>
<keyword evidence="3 6" id="KW-0812">Transmembrane</keyword>
<keyword evidence="5 6" id="KW-0472">Membrane</keyword>
<accession>A0A6J6CZ54</accession>
<evidence type="ECO:0000256" key="3">
    <source>
        <dbReference type="ARBA" id="ARBA00022692"/>
    </source>
</evidence>
<comment type="subcellular location">
    <subcellularLocation>
        <location evidence="1">Cell membrane</location>
        <topology evidence="1">Multi-pass membrane protein</topology>
    </subcellularLocation>
</comment>
<feature type="transmembrane region" description="Helical" evidence="6">
    <location>
        <begin position="28"/>
        <end position="45"/>
    </location>
</feature>
<dbReference type="EMBL" id="CAEZSR010000040">
    <property type="protein sequence ID" value="CAB4555689.1"/>
    <property type="molecule type" value="Genomic_DNA"/>
</dbReference>
<proteinExistence type="predicted"/>
<evidence type="ECO:0000256" key="4">
    <source>
        <dbReference type="ARBA" id="ARBA00022989"/>
    </source>
</evidence>
<sequence length="433" mass="45550">MATSTASLPTSGSNPAGALTRFVTTRPMLIAALAGVVIMSLARTISGDNDLTSSGTFGVALRTAMPIAMAGLAGLYAERSGTVNIGLEGMMIMGTIFAGWWGWYFGPWMALVGGLVGGMLGGLLHALATVTFGVNHIVSGFAINILAPGLARFMANELFSQEPGGSVTNSPGNKGDIGRFTMPLTSGGDLFGWRTPDPLGWLEEKQWFLLSDVAGLLKGLTTNLTLDIVISVLLVVFAWYVLWRTPFGLRLRSAGEKPSATDSLGVSVARIRYQAMAISGAMAGFGGAVLVLFSNRYQEGQTGGRGFLGLATLILGNWRPSGLLGGAGLFGYASGITLRTSPEELVRGLVLAASMALVLALVWVLLTKKWVAVAVVAATTVVGFWSYAAFEEPNNQFVYMFPYVVVLVVVSVRNQSLRPPAAAGIPYRKGQQG</sequence>
<organism evidence="7">
    <name type="scientific">freshwater metagenome</name>
    <dbReference type="NCBI Taxonomy" id="449393"/>
    <lineage>
        <taxon>unclassified sequences</taxon>
        <taxon>metagenomes</taxon>
        <taxon>ecological metagenomes</taxon>
    </lineage>
</organism>
<feature type="transmembrane region" description="Helical" evidence="6">
    <location>
        <begin position="345"/>
        <end position="366"/>
    </location>
</feature>
<evidence type="ECO:0000256" key="1">
    <source>
        <dbReference type="ARBA" id="ARBA00004651"/>
    </source>
</evidence>
<reference evidence="7" key="1">
    <citation type="submission" date="2020-05" db="EMBL/GenBank/DDBJ databases">
        <authorList>
            <person name="Chiriac C."/>
            <person name="Salcher M."/>
            <person name="Ghai R."/>
            <person name="Kavagutti S V."/>
        </authorList>
    </citation>
    <scope>NUCLEOTIDE SEQUENCE</scope>
</reference>
<dbReference type="Pfam" id="PF02653">
    <property type="entry name" value="BPD_transp_2"/>
    <property type="match status" value="1"/>
</dbReference>
<dbReference type="PANTHER" id="PTHR43370">
    <property type="entry name" value="SUGAR ABC TRANSPORTER INTEGRAL MEMBRANE PROTEIN-RELATED"/>
    <property type="match status" value="1"/>
</dbReference>
<feature type="transmembrane region" description="Helical" evidence="6">
    <location>
        <begin position="224"/>
        <end position="243"/>
    </location>
</feature>
<dbReference type="PANTHER" id="PTHR43370:SF1">
    <property type="entry name" value="GUANOSINE ABC TRANSPORTER PERMEASE PROTEIN NUPQ"/>
    <property type="match status" value="1"/>
</dbReference>
<evidence type="ECO:0000256" key="6">
    <source>
        <dbReference type="SAM" id="Phobius"/>
    </source>
</evidence>
<gene>
    <name evidence="7" type="ORF">UFOPK1493_01389</name>
</gene>
<feature type="transmembrane region" description="Helical" evidence="6">
    <location>
        <begin position="306"/>
        <end position="333"/>
    </location>
</feature>